<dbReference type="GO" id="GO:0016020">
    <property type="term" value="C:membrane"/>
    <property type="evidence" value="ECO:0007669"/>
    <property type="project" value="InterPro"/>
</dbReference>
<evidence type="ECO:0000259" key="3">
    <source>
        <dbReference type="Pfam" id="PF00892"/>
    </source>
</evidence>
<gene>
    <name evidence="4" type="ORF">HMPREF9336_02630</name>
</gene>
<dbReference type="Proteomes" id="UP000004816">
    <property type="component" value="Unassembled WGS sequence"/>
</dbReference>
<comment type="similarity">
    <text evidence="1">Belongs to the EamA transporter family.</text>
</comment>
<dbReference type="Pfam" id="PF00892">
    <property type="entry name" value="EamA"/>
    <property type="match status" value="1"/>
</dbReference>
<feature type="transmembrane region" description="Helical" evidence="2">
    <location>
        <begin position="124"/>
        <end position="142"/>
    </location>
</feature>
<feature type="domain" description="EamA" evidence="3">
    <location>
        <begin position="62"/>
        <end position="195"/>
    </location>
</feature>
<accession>E5XT08</accession>
<evidence type="ECO:0000313" key="5">
    <source>
        <dbReference type="Proteomes" id="UP000004816"/>
    </source>
</evidence>
<comment type="caution">
    <text evidence="4">The sequence shown here is derived from an EMBL/GenBank/DDBJ whole genome shotgun (WGS) entry which is preliminary data.</text>
</comment>
<evidence type="ECO:0000256" key="2">
    <source>
        <dbReference type="SAM" id="Phobius"/>
    </source>
</evidence>
<feature type="transmembrane region" description="Helical" evidence="2">
    <location>
        <begin position="35"/>
        <end position="54"/>
    </location>
</feature>
<reference evidence="4 5" key="1">
    <citation type="journal article" date="2011" name="Stand. Genomic Sci.">
        <title>High quality draft genome sequence of Segniliparus rugosus CDC 945(T)= (ATCC BAA-974(T)).</title>
        <authorList>
            <person name="Earl A.M."/>
            <person name="Desjardins C.A."/>
            <person name="Fitzgerald M.G."/>
            <person name="Arachchi H.M."/>
            <person name="Zeng Q."/>
            <person name="Mehta T."/>
            <person name="Griggs A."/>
            <person name="Birren B.W."/>
            <person name="Toney N.C."/>
            <person name="Carr J."/>
            <person name="Posey J."/>
            <person name="Butler W.R."/>
        </authorList>
    </citation>
    <scope>NUCLEOTIDE SEQUENCE [LARGE SCALE GENOMIC DNA]</scope>
    <source>
        <strain evidence="5">ATCC BAA-974 / DSM 45345 / CCUG 50838 / CIP 108380 / JCM 13579 / CDC 945</strain>
    </source>
</reference>
<name>E5XT08_SEGRC</name>
<protein>
    <recommendedName>
        <fullName evidence="3">EamA domain-containing protein</fullName>
    </recommendedName>
</protein>
<proteinExistence type="inferred from homology"/>
<dbReference type="eggNOG" id="COG5006">
    <property type="taxonomic scope" value="Bacteria"/>
</dbReference>
<dbReference type="HOGENOM" id="CLU_057295_1_0_11"/>
<organism evidence="4 5">
    <name type="scientific">Segniliparus rugosus (strain ATCC BAA-974 / DSM 45345 / CCUG 50838 / CIP 108380 / JCM 13579 / CDC 945)</name>
    <dbReference type="NCBI Taxonomy" id="679197"/>
    <lineage>
        <taxon>Bacteria</taxon>
        <taxon>Bacillati</taxon>
        <taxon>Actinomycetota</taxon>
        <taxon>Actinomycetes</taxon>
        <taxon>Mycobacteriales</taxon>
        <taxon>Segniliparaceae</taxon>
        <taxon>Segniliparus</taxon>
    </lineage>
</organism>
<dbReference type="EMBL" id="ACZI02000002">
    <property type="protein sequence ID" value="EFV12518.1"/>
    <property type="molecule type" value="Genomic_DNA"/>
</dbReference>
<evidence type="ECO:0000256" key="1">
    <source>
        <dbReference type="ARBA" id="ARBA00007362"/>
    </source>
</evidence>
<dbReference type="InterPro" id="IPR000620">
    <property type="entry name" value="EamA_dom"/>
</dbReference>
<feature type="transmembrane region" description="Helical" evidence="2">
    <location>
        <begin position="154"/>
        <end position="174"/>
    </location>
</feature>
<sequence length="199" mass="20628">MNIFFYLAISILPLGSAVAIEFLGPTAVAAFYARSLKGALAALLALAGVLLVSGARFSQEVAGVVFALLAAFFWAGYIFFGKAVSNDRDISSLAVAFAAGALITSPALAFGVGHEAAWGHIGEILFFGLGLGLLSNVIPYSADQFIFRRVGEAYFALLLAMLPVAAALIGFFVLGQKLSFEECVGVLCVVAAIALGKPS</sequence>
<feature type="transmembrane region" description="Helical" evidence="2">
    <location>
        <begin position="61"/>
        <end position="80"/>
    </location>
</feature>
<dbReference type="RefSeq" id="WP_007471115.1">
    <property type="nucleotide sequence ID" value="NZ_KI391953.1"/>
</dbReference>
<keyword evidence="2" id="KW-1133">Transmembrane helix</keyword>
<keyword evidence="5" id="KW-1185">Reference proteome</keyword>
<keyword evidence="2" id="KW-0812">Transmembrane</keyword>
<evidence type="ECO:0000313" key="4">
    <source>
        <dbReference type="EMBL" id="EFV12518.1"/>
    </source>
</evidence>
<feature type="transmembrane region" description="Helical" evidence="2">
    <location>
        <begin position="92"/>
        <end position="112"/>
    </location>
</feature>
<dbReference type="AlphaFoldDB" id="E5XT08"/>
<keyword evidence="2" id="KW-0472">Membrane</keyword>